<dbReference type="PANTHER" id="PTHR43544:SF7">
    <property type="entry name" value="NADB-LER2"/>
    <property type="match status" value="1"/>
</dbReference>
<dbReference type="Gene3D" id="3.40.50.720">
    <property type="entry name" value="NAD(P)-binding Rossmann-like Domain"/>
    <property type="match status" value="2"/>
</dbReference>
<dbReference type="Proteomes" id="UP000244855">
    <property type="component" value="Unassembled WGS sequence"/>
</dbReference>
<dbReference type="GO" id="GO:0016491">
    <property type="term" value="F:oxidoreductase activity"/>
    <property type="evidence" value="ECO:0007669"/>
    <property type="project" value="UniProtKB-KW"/>
</dbReference>
<dbReference type="PRINTS" id="PR00081">
    <property type="entry name" value="GDHRDH"/>
</dbReference>
<keyword evidence="5" id="KW-1185">Reference proteome</keyword>
<dbReference type="SUPFAM" id="SSF51735">
    <property type="entry name" value="NAD(P)-binding Rossmann-fold domains"/>
    <property type="match status" value="1"/>
</dbReference>
<dbReference type="InterPro" id="IPR051468">
    <property type="entry name" value="Fungal_SecMetab_SDRs"/>
</dbReference>
<sequence length="220" mass="23354">MAEATTVTLITGPNRGIGHGILATILARPNNTVIAAVRDPRSDVSKALNELPKGEGSSLILTNIDQSVPTDAAEAVQSLDSLGVSRIDTVVANAAIADSAAMVAATSLMMFADTWTSSLGSATLVEYMKGPWFCYGVTKTAVNYMVRRIHVENDWLTAIALQPGWVQTDMGNLAAKTIGMEAAPMKLEDSVAGCVKVIDAASREKYAGQWVDSEEKLVPW</sequence>
<dbReference type="Pfam" id="PF00106">
    <property type="entry name" value="adh_short"/>
    <property type="match status" value="1"/>
</dbReference>
<comment type="similarity">
    <text evidence="1">Belongs to the short-chain dehydrogenases/reductases (SDR) family.</text>
</comment>
<dbReference type="InterPro" id="IPR036291">
    <property type="entry name" value="NAD(P)-bd_dom_sf"/>
</dbReference>
<keyword evidence="2" id="KW-0521">NADP</keyword>
<gene>
    <name evidence="4" type="ORF">DM02DRAFT_666059</name>
</gene>
<keyword evidence="3" id="KW-0560">Oxidoreductase</keyword>
<evidence type="ECO:0000256" key="1">
    <source>
        <dbReference type="ARBA" id="ARBA00006484"/>
    </source>
</evidence>
<evidence type="ECO:0000256" key="3">
    <source>
        <dbReference type="ARBA" id="ARBA00023002"/>
    </source>
</evidence>
<dbReference type="AlphaFoldDB" id="A0A2V1EC03"/>
<dbReference type="PANTHER" id="PTHR43544">
    <property type="entry name" value="SHORT-CHAIN DEHYDROGENASE/REDUCTASE"/>
    <property type="match status" value="1"/>
</dbReference>
<dbReference type="GO" id="GO:0005737">
    <property type="term" value="C:cytoplasm"/>
    <property type="evidence" value="ECO:0007669"/>
    <property type="project" value="TreeGrafter"/>
</dbReference>
<proteinExistence type="inferred from homology"/>
<dbReference type="EMBL" id="KZ805301">
    <property type="protein sequence ID" value="PVI08061.1"/>
    <property type="molecule type" value="Genomic_DNA"/>
</dbReference>
<reference evidence="4 5" key="1">
    <citation type="journal article" date="2018" name="Sci. Rep.">
        <title>Comparative genomics provides insights into the lifestyle and reveals functional heterogeneity of dark septate endophytic fungi.</title>
        <authorList>
            <person name="Knapp D.G."/>
            <person name="Nemeth J.B."/>
            <person name="Barry K."/>
            <person name="Hainaut M."/>
            <person name="Henrissat B."/>
            <person name="Johnson J."/>
            <person name="Kuo A."/>
            <person name="Lim J.H.P."/>
            <person name="Lipzen A."/>
            <person name="Nolan M."/>
            <person name="Ohm R.A."/>
            <person name="Tamas L."/>
            <person name="Grigoriev I.V."/>
            <person name="Spatafora J.W."/>
            <person name="Nagy L.G."/>
            <person name="Kovacs G.M."/>
        </authorList>
    </citation>
    <scope>NUCLEOTIDE SEQUENCE [LARGE SCALE GENOMIC DNA]</scope>
    <source>
        <strain evidence="4 5">DSE2036</strain>
    </source>
</reference>
<protein>
    <submittedName>
        <fullName evidence="4">NAD(P)-binding protein</fullName>
    </submittedName>
</protein>
<dbReference type="STRING" id="97972.A0A2V1EC03"/>
<evidence type="ECO:0000256" key="2">
    <source>
        <dbReference type="ARBA" id="ARBA00022857"/>
    </source>
</evidence>
<name>A0A2V1EC03_9PLEO</name>
<dbReference type="InterPro" id="IPR002347">
    <property type="entry name" value="SDR_fam"/>
</dbReference>
<evidence type="ECO:0000313" key="5">
    <source>
        <dbReference type="Proteomes" id="UP000244855"/>
    </source>
</evidence>
<organism evidence="4 5">
    <name type="scientific">Periconia macrospinosa</name>
    <dbReference type="NCBI Taxonomy" id="97972"/>
    <lineage>
        <taxon>Eukaryota</taxon>
        <taxon>Fungi</taxon>
        <taxon>Dikarya</taxon>
        <taxon>Ascomycota</taxon>
        <taxon>Pezizomycotina</taxon>
        <taxon>Dothideomycetes</taxon>
        <taxon>Pleosporomycetidae</taxon>
        <taxon>Pleosporales</taxon>
        <taxon>Massarineae</taxon>
        <taxon>Periconiaceae</taxon>
        <taxon>Periconia</taxon>
    </lineage>
</organism>
<dbReference type="OrthoDB" id="9876299at2759"/>
<evidence type="ECO:0000313" key="4">
    <source>
        <dbReference type="EMBL" id="PVI08061.1"/>
    </source>
</evidence>
<accession>A0A2V1EC03</accession>